<reference evidence="1" key="2">
    <citation type="submission" date="2019-04" db="EMBL/GenBank/DDBJ databases">
        <title>Friends and foes A comparative genomics study of 23 Aspergillus species from section Flavi.</title>
        <authorList>
            <consortium name="DOE Joint Genome Institute"/>
            <person name="Kjaerbolling I."/>
            <person name="Vesth T."/>
            <person name="Frisvad J.C."/>
            <person name="Nybo J.L."/>
            <person name="Theobald S."/>
            <person name="Kildgaard S."/>
            <person name="Isbrandt T."/>
            <person name="Kuo A."/>
            <person name="Sato A."/>
            <person name="Lyhne E.K."/>
            <person name="Kogle M.E."/>
            <person name="Wiebenga A."/>
            <person name="Kun R.S."/>
            <person name="Lubbers R.J."/>
            <person name="Makela M.R."/>
            <person name="Barry K."/>
            <person name="Chovatia M."/>
            <person name="Clum A."/>
            <person name="Daum C."/>
            <person name="Haridas S."/>
            <person name="He G."/>
            <person name="LaButti K."/>
            <person name="Lipzen A."/>
            <person name="Mondo S."/>
            <person name="Riley R."/>
            <person name="Salamov A."/>
            <person name="Simmons B.A."/>
            <person name="Magnuson J.K."/>
            <person name="Henrissat B."/>
            <person name="Mortensen U.H."/>
            <person name="Larsen T.O."/>
            <person name="Devries R.P."/>
            <person name="Grigoriev I.V."/>
            <person name="Machida M."/>
            <person name="Baker S.E."/>
            <person name="Andersen M.R."/>
        </authorList>
    </citation>
    <scope>NUCLEOTIDE SEQUENCE [LARGE SCALE GENOMIC DNA]</scope>
    <source>
        <strain evidence="1">CBS 121.62</strain>
    </source>
</reference>
<dbReference type="VEuPathDB" id="FungiDB:F9C07_8670"/>
<name>A0A3M7JGQ8_ASPFL</name>
<protein>
    <recommendedName>
        <fullName evidence="4">WXG100 family type VII secretion target</fullName>
    </recommendedName>
</protein>
<dbReference type="Proteomes" id="UP000325434">
    <property type="component" value="Unassembled WGS sequence"/>
</dbReference>
<reference evidence="2 3" key="1">
    <citation type="submission" date="2018-07" db="EMBL/GenBank/DDBJ databases">
        <title>Identification of spontaneous genetic mutation associated with occurrence of a yellow conidial color mutant of Aspergillus flavus.</title>
        <authorList>
            <person name="Chang P.-K."/>
            <person name="Mack B.M."/>
            <person name="Scharfenstein L."/>
            <person name="Gilbert M.K."/>
        </authorList>
    </citation>
    <scope>NUCLEOTIDE SEQUENCE [LARGE SCALE GENOMIC DNA]</scope>
    <source>
        <strain evidence="2 3">CA14</strain>
    </source>
</reference>
<dbReference type="OMA" id="HESDTNW"/>
<organism evidence="1">
    <name type="scientific">Aspergillus flavus</name>
    <dbReference type="NCBI Taxonomy" id="5059"/>
    <lineage>
        <taxon>Eukaryota</taxon>
        <taxon>Fungi</taxon>
        <taxon>Dikarya</taxon>
        <taxon>Ascomycota</taxon>
        <taxon>Pezizomycotina</taxon>
        <taxon>Eurotiomycetes</taxon>
        <taxon>Eurotiomycetidae</taxon>
        <taxon>Eurotiales</taxon>
        <taxon>Aspergillaceae</taxon>
        <taxon>Aspergillus</taxon>
        <taxon>Aspergillus subgen. Circumdati</taxon>
    </lineage>
</organism>
<dbReference type="EMBL" id="ML734702">
    <property type="protein sequence ID" value="KAB8241126.1"/>
    <property type="molecule type" value="Genomic_DNA"/>
</dbReference>
<dbReference type="EMBL" id="QQZZ01000174">
    <property type="protein sequence ID" value="RMZ37513.1"/>
    <property type="molecule type" value="Genomic_DNA"/>
</dbReference>
<sequence length="148" mass="17071">MANDTKEIVDSLHEAAKNAVNTVYSDCTEVIERLREHESDTNWDAQLGEEINTLKRETGDLWENKKQFGLDQIDKLSGDVADTATELYQVMLGLLQRFIVTAVKWLQQAQDNASDWSQNSQSHIHDFEMKVDEWSEEALKKIDWWAGK</sequence>
<gene>
    <name evidence="1" type="ORF">BDV35DRAFT_84628</name>
    <name evidence="2" type="ORF">CA14_004654</name>
</gene>
<accession>A0A3M7JGQ8</accession>
<evidence type="ECO:0008006" key="4">
    <source>
        <dbReference type="Google" id="ProtNLM"/>
    </source>
</evidence>
<dbReference type="AlphaFoldDB" id="A0A3M7JGQ8"/>
<evidence type="ECO:0000313" key="3">
    <source>
        <dbReference type="Proteomes" id="UP000275480"/>
    </source>
</evidence>
<proteinExistence type="predicted"/>
<dbReference type="VEuPathDB" id="FungiDB:AFLA_009197"/>
<evidence type="ECO:0000313" key="1">
    <source>
        <dbReference type="EMBL" id="KAB8241126.1"/>
    </source>
</evidence>
<dbReference type="Proteomes" id="UP000275480">
    <property type="component" value="Unassembled WGS sequence"/>
</dbReference>
<evidence type="ECO:0000313" key="2">
    <source>
        <dbReference type="EMBL" id="RMZ37513.1"/>
    </source>
</evidence>